<dbReference type="FunFam" id="2.90.10.10:FF:000002">
    <property type="entry name" value="Serine/threonine-protein kinase"/>
    <property type="match status" value="1"/>
</dbReference>
<dbReference type="GeneID" id="105060105"/>
<evidence type="ECO:0000256" key="8">
    <source>
        <dbReference type="ARBA" id="ARBA00022729"/>
    </source>
</evidence>
<evidence type="ECO:0000256" key="17">
    <source>
        <dbReference type="ARBA" id="ARBA00023180"/>
    </source>
</evidence>
<evidence type="ECO:0000256" key="20">
    <source>
        <dbReference type="PIRNR" id="PIRNR000641"/>
    </source>
</evidence>
<keyword evidence="10 20" id="KW-0547">Nucleotide-binding</keyword>
<evidence type="ECO:0000256" key="11">
    <source>
        <dbReference type="ARBA" id="ARBA00022777"/>
    </source>
</evidence>
<dbReference type="GO" id="GO:0030246">
    <property type="term" value="F:carbohydrate binding"/>
    <property type="evidence" value="ECO:0007669"/>
    <property type="project" value="UniProtKB-KW"/>
</dbReference>
<dbReference type="InterPro" id="IPR036426">
    <property type="entry name" value="Bulb-type_lectin_dom_sf"/>
</dbReference>
<comment type="catalytic activity">
    <reaction evidence="19 20">
        <text>L-seryl-[protein] + ATP = O-phospho-L-seryl-[protein] + ADP + H(+)</text>
        <dbReference type="Rhea" id="RHEA:17989"/>
        <dbReference type="Rhea" id="RHEA-COMP:9863"/>
        <dbReference type="Rhea" id="RHEA-COMP:11604"/>
        <dbReference type="ChEBI" id="CHEBI:15378"/>
        <dbReference type="ChEBI" id="CHEBI:29999"/>
        <dbReference type="ChEBI" id="CHEBI:30616"/>
        <dbReference type="ChEBI" id="CHEBI:83421"/>
        <dbReference type="ChEBI" id="CHEBI:456216"/>
        <dbReference type="EC" id="2.7.11.1"/>
    </reaction>
</comment>
<sequence>MHTEMRPRSSLSIFLLFFLFSSPNIQHCGAANSLSADQALSGNQTIVSKEGNFELGFFTPGNSRNYYIGIWYKTIPVQTVIWVANRATPISNTSSAELKISEDGRLVLLNSSKIPVWSSNSTPSTSNSTVAVLLDTGNLVMRDGSNTTIWQSFYHPTDTVMPGCCLGLNKITGEHQSITSWENSDNPAPGPFSASMDPDGSNQFVLVWNGSEIYWRTEFWNGQYYPRIPGTKSSTLIKFTFVNNKQRTCGMYTVLGSSFITRIMIDSSGLFRQWFWVKSTQEWQTLFTIPWFQCYDSQCGAFGICDQKSPNICRCSYGFEPGSMKEWELKVWRSGCVRKTSLRCGNKSSVGGEVEDRFLEMTNMRLPANPQYWTLGSAQDCEQFCLNNCSCNAYAYVSGCSIWTGDLRNLEQLHDADSGGGTLYLRLAASDFPASSSSHKLAISLTLSVIGGILGILCVLVGLIWAFRRRKRISMAKQVEGSLIQFTYGDLQHVTKNFSEKLGSGGFGSVFKGTLIDSTEVAVKKLEGLRQGEKQFRTEVRTLAGIQHVNVVRLRGFCSKGSKKLLVYEYMSGGSLDSHLFRNNSTVLGWKMRYQIILGIARGLAYLHEKCRECIIHCDVKPDNVLLDSDFCAKVADFGMAKLIGRDFSTVLTTMRGTIGYLAPEWISGRPITSKIDVYSFGMMLFELISGKRNTAQSADGSENFYPYLAATKGIAGDIFSLLDHGLNGAADTEEVTRVCRVACWCIQESEAHRPTMGQVVQILEGVLEVSVPPLPRALQRLMQDQSRSCDHLSSSECKDPLDQSLDFYQQVSSHKGHMNLC</sequence>
<feature type="binding site" evidence="21">
    <location>
        <position position="525"/>
    </location>
    <ligand>
        <name>ATP</name>
        <dbReference type="ChEBI" id="CHEBI:30616"/>
    </ligand>
</feature>
<evidence type="ECO:0000256" key="14">
    <source>
        <dbReference type="ARBA" id="ARBA00023136"/>
    </source>
</evidence>
<keyword evidence="2" id="KW-1003">Cell membrane</keyword>
<dbReference type="PROSITE" id="PS50011">
    <property type="entry name" value="PROTEIN_KINASE_DOM"/>
    <property type="match status" value="1"/>
</dbReference>
<organism evidence="27 28">
    <name type="scientific">Elaeis guineensis var. tenera</name>
    <name type="common">Oil palm</name>
    <dbReference type="NCBI Taxonomy" id="51953"/>
    <lineage>
        <taxon>Eukaryota</taxon>
        <taxon>Viridiplantae</taxon>
        <taxon>Streptophyta</taxon>
        <taxon>Embryophyta</taxon>
        <taxon>Tracheophyta</taxon>
        <taxon>Spermatophyta</taxon>
        <taxon>Magnoliopsida</taxon>
        <taxon>Liliopsida</taxon>
        <taxon>Arecaceae</taxon>
        <taxon>Arecoideae</taxon>
        <taxon>Cocoseae</taxon>
        <taxon>Elaeidinae</taxon>
        <taxon>Elaeis</taxon>
    </lineage>
</organism>
<dbReference type="InterPro" id="IPR001480">
    <property type="entry name" value="Bulb-type_lectin_dom"/>
</dbReference>
<evidence type="ECO:0000256" key="15">
    <source>
        <dbReference type="ARBA" id="ARBA00023157"/>
    </source>
</evidence>
<evidence type="ECO:0000256" key="21">
    <source>
        <dbReference type="PROSITE-ProRule" id="PRU10141"/>
    </source>
</evidence>
<evidence type="ECO:0000256" key="13">
    <source>
        <dbReference type="ARBA" id="ARBA00022989"/>
    </source>
</evidence>
<gene>
    <name evidence="28" type="primary">LOC105060105</name>
</gene>
<evidence type="ECO:0000259" key="26">
    <source>
        <dbReference type="PROSITE" id="PS50948"/>
    </source>
</evidence>
<dbReference type="SUPFAM" id="SSF51110">
    <property type="entry name" value="alpha-D-mannose-specific plant lectins"/>
    <property type="match status" value="1"/>
</dbReference>
<keyword evidence="8 23" id="KW-0732">Signal</keyword>
<evidence type="ECO:0000256" key="5">
    <source>
        <dbReference type="ARBA" id="ARBA00022553"/>
    </source>
</evidence>
<dbReference type="InterPro" id="IPR008271">
    <property type="entry name" value="Ser/Thr_kinase_AS"/>
</dbReference>
<keyword evidence="11 20" id="KW-0418">Kinase</keyword>
<dbReference type="KEGG" id="egu:105060105"/>
<evidence type="ECO:0000259" key="24">
    <source>
        <dbReference type="PROSITE" id="PS50011"/>
    </source>
</evidence>
<evidence type="ECO:0000256" key="22">
    <source>
        <dbReference type="SAM" id="Phobius"/>
    </source>
</evidence>
<dbReference type="SMART" id="SM00220">
    <property type="entry name" value="S_TKc"/>
    <property type="match status" value="1"/>
</dbReference>
<evidence type="ECO:0000256" key="9">
    <source>
        <dbReference type="ARBA" id="ARBA00022734"/>
    </source>
</evidence>
<feature type="transmembrane region" description="Helical" evidence="22">
    <location>
        <begin position="441"/>
        <end position="467"/>
    </location>
</feature>
<dbReference type="PROSITE" id="PS50927">
    <property type="entry name" value="BULB_LECTIN"/>
    <property type="match status" value="1"/>
</dbReference>
<dbReference type="FunFam" id="1.10.510.10:FF:000227">
    <property type="entry name" value="Serine/threonine-protein kinase"/>
    <property type="match status" value="1"/>
</dbReference>
<dbReference type="FunFam" id="3.30.200.20:FF:000370">
    <property type="entry name" value="Receptor-like protein kinase 4"/>
    <property type="match status" value="1"/>
</dbReference>
<dbReference type="PROSITE" id="PS50948">
    <property type="entry name" value="PAN"/>
    <property type="match status" value="1"/>
</dbReference>
<evidence type="ECO:0000256" key="4">
    <source>
        <dbReference type="ARBA" id="ARBA00022536"/>
    </source>
</evidence>
<dbReference type="InParanoid" id="A0A6I9SF85"/>
<dbReference type="Gene3D" id="1.10.510.10">
    <property type="entry name" value="Transferase(Phosphotransferase) domain 1"/>
    <property type="match status" value="1"/>
</dbReference>
<keyword evidence="5" id="KW-0597">Phosphoprotein</keyword>
<dbReference type="InterPro" id="IPR003609">
    <property type="entry name" value="Pan_app"/>
</dbReference>
<evidence type="ECO:0000256" key="2">
    <source>
        <dbReference type="ARBA" id="ARBA00022475"/>
    </source>
</evidence>
<dbReference type="OrthoDB" id="643280at2759"/>
<evidence type="ECO:0000256" key="3">
    <source>
        <dbReference type="ARBA" id="ARBA00022527"/>
    </source>
</evidence>
<dbReference type="PROSITE" id="PS00107">
    <property type="entry name" value="PROTEIN_KINASE_ATP"/>
    <property type="match status" value="1"/>
</dbReference>
<keyword evidence="4" id="KW-0245">EGF-like domain</keyword>
<dbReference type="PROSITE" id="PS00108">
    <property type="entry name" value="PROTEIN_KINASE_ST"/>
    <property type="match status" value="1"/>
</dbReference>
<keyword evidence="27" id="KW-1185">Reference proteome</keyword>
<keyword evidence="16" id="KW-0675">Receptor</keyword>
<dbReference type="AlphaFoldDB" id="A0A6I9SF85"/>
<dbReference type="InterPro" id="IPR000719">
    <property type="entry name" value="Prot_kinase_dom"/>
</dbReference>
<dbReference type="PANTHER" id="PTHR47974">
    <property type="entry name" value="OS07G0415500 PROTEIN"/>
    <property type="match status" value="1"/>
</dbReference>
<evidence type="ECO:0000256" key="18">
    <source>
        <dbReference type="ARBA" id="ARBA00047899"/>
    </source>
</evidence>
<dbReference type="GO" id="GO:0005524">
    <property type="term" value="F:ATP binding"/>
    <property type="evidence" value="ECO:0007669"/>
    <property type="project" value="UniProtKB-UniRule"/>
</dbReference>
<evidence type="ECO:0000256" key="1">
    <source>
        <dbReference type="ARBA" id="ARBA00004251"/>
    </source>
</evidence>
<evidence type="ECO:0000256" key="10">
    <source>
        <dbReference type="ARBA" id="ARBA00022741"/>
    </source>
</evidence>
<dbReference type="SUPFAM" id="SSF57414">
    <property type="entry name" value="Hairpin loop containing domain-like"/>
    <property type="match status" value="1"/>
</dbReference>
<feature type="domain" description="Protein kinase" evidence="24">
    <location>
        <begin position="496"/>
        <end position="768"/>
    </location>
</feature>
<feature type="domain" description="Bulb-type lectin" evidence="25">
    <location>
        <begin position="31"/>
        <end position="154"/>
    </location>
</feature>
<keyword evidence="12 20" id="KW-0067">ATP-binding</keyword>
<evidence type="ECO:0000259" key="25">
    <source>
        <dbReference type="PROSITE" id="PS50927"/>
    </source>
</evidence>
<keyword evidence="14 22" id="KW-0472">Membrane</keyword>
<feature type="domain" description="Apple" evidence="26">
    <location>
        <begin position="344"/>
        <end position="428"/>
    </location>
</feature>
<dbReference type="PIRSF" id="PIRSF000641">
    <property type="entry name" value="SRK"/>
    <property type="match status" value="1"/>
</dbReference>
<protein>
    <recommendedName>
        <fullName evidence="20">Receptor-like serine/threonine-protein kinase</fullName>
        <ecNumber evidence="20">2.7.11.1</ecNumber>
    </recommendedName>
</protein>
<evidence type="ECO:0000256" key="23">
    <source>
        <dbReference type="SAM" id="SignalP"/>
    </source>
</evidence>
<dbReference type="Pfam" id="PF08276">
    <property type="entry name" value="PAN_2"/>
    <property type="match status" value="1"/>
</dbReference>
<name>A0A6I9SF85_ELAGV</name>
<keyword evidence="6 20" id="KW-0808">Transferase</keyword>
<evidence type="ECO:0000256" key="12">
    <source>
        <dbReference type="ARBA" id="ARBA00022840"/>
    </source>
</evidence>
<dbReference type="InterPro" id="IPR000858">
    <property type="entry name" value="S_locus_glycoprot_dom"/>
</dbReference>
<dbReference type="Pfam" id="PF01453">
    <property type="entry name" value="B_lectin"/>
    <property type="match status" value="1"/>
</dbReference>
<keyword evidence="3 20" id="KW-0723">Serine/threonine-protein kinase</keyword>
<comment type="similarity">
    <text evidence="20">Belongs to the protein kinase superfamily. Ser/Thr protein kinase family.</text>
</comment>
<accession>A0A6I9SF85</accession>
<dbReference type="GO" id="GO:0051707">
    <property type="term" value="P:response to other organism"/>
    <property type="evidence" value="ECO:0007669"/>
    <property type="project" value="UniProtKB-ARBA"/>
</dbReference>
<dbReference type="Pfam" id="PF00954">
    <property type="entry name" value="S_locus_glycop"/>
    <property type="match status" value="1"/>
</dbReference>
<dbReference type="Gene3D" id="2.90.10.10">
    <property type="entry name" value="Bulb-type lectin domain"/>
    <property type="match status" value="1"/>
</dbReference>
<dbReference type="CDD" id="cd01098">
    <property type="entry name" value="PAN_AP_plant"/>
    <property type="match status" value="1"/>
</dbReference>
<dbReference type="PANTHER" id="PTHR47974:SF19">
    <property type="entry name" value="RECEPTOR-LIKE SERINE_THREONINE-PROTEIN KINASE"/>
    <property type="match status" value="1"/>
</dbReference>
<dbReference type="SMART" id="SM00108">
    <property type="entry name" value="B_lectin"/>
    <property type="match status" value="1"/>
</dbReference>
<reference evidence="28" key="1">
    <citation type="submission" date="2025-08" db="UniProtKB">
        <authorList>
            <consortium name="RefSeq"/>
        </authorList>
    </citation>
    <scope>IDENTIFICATION</scope>
</reference>
<feature type="chain" id="PRO_5027015620" description="Receptor-like serine/threonine-protein kinase" evidence="23">
    <location>
        <begin position="31"/>
        <end position="822"/>
    </location>
</feature>
<comment type="subcellular location">
    <subcellularLocation>
        <location evidence="1">Cell membrane</location>
        <topology evidence="1">Single-pass type I membrane protein</topology>
    </subcellularLocation>
</comment>
<evidence type="ECO:0000256" key="7">
    <source>
        <dbReference type="ARBA" id="ARBA00022692"/>
    </source>
</evidence>
<comment type="catalytic activity">
    <reaction evidence="18 20">
        <text>L-threonyl-[protein] + ATP = O-phospho-L-threonyl-[protein] + ADP + H(+)</text>
        <dbReference type="Rhea" id="RHEA:46608"/>
        <dbReference type="Rhea" id="RHEA-COMP:11060"/>
        <dbReference type="Rhea" id="RHEA-COMP:11605"/>
        <dbReference type="ChEBI" id="CHEBI:15378"/>
        <dbReference type="ChEBI" id="CHEBI:30013"/>
        <dbReference type="ChEBI" id="CHEBI:30616"/>
        <dbReference type="ChEBI" id="CHEBI:61977"/>
        <dbReference type="ChEBI" id="CHEBI:456216"/>
        <dbReference type="EC" id="2.7.11.1"/>
    </reaction>
</comment>
<evidence type="ECO:0000256" key="6">
    <source>
        <dbReference type="ARBA" id="ARBA00022679"/>
    </source>
</evidence>
<dbReference type="InterPro" id="IPR011009">
    <property type="entry name" value="Kinase-like_dom_sf"/>
</dbReference>
<evidence type="ECO:0000256" key="16">
    <source>
        <dbReference type="ARBA" id="ARBA00023170"/>
    </source>
</evidence>
<dbReference type="InterPro" id="IPR024171">
    <property type="entry name" value="SRK-like_kinase"/>
</dbReference>
<dbReference type="EC" id="2.7.11.1" evidence="20"/>
<keyword evidence="9" id="KW-0430">Lectin</keyword>
<dbReference type="Gene3D" id="3.30.200.20">
    <property type="entry name" value="Phosphorylase Kinase, domain 1"/>
    <property type="match status" value="1"/>
</dbReference>
<dbReference type="Pfam" id="PF00069">
    <property type="entry name" value="Pkinase"/>
    <property type="match status" value="1"/>
</dbReference>
<dbReference type="GO" id="GO:0048544">
    <property type="term" value="P:recognition of pollen"/>
    <property type="evidence" value="ECO:0007669"/>
    <property type="project" value="InterPro"/>
</dbReference>
<dbReference type="SMART" id="SM00473">
    <property type="entry name" value="PAN_AP"/>
    <property type="match status" value="1"/>
</dbReference>
<dbReference type="Proteomes" id="UP000504607">
    <property type="component" value="Unplaced"/>
</dbReference>
<dbReference type="SUPFAM" id="SSF56112">
    <property type="entry name" value="Protein kinase-like (PK-like)"/>
    <property type="match status" value="1"/>
</dbReference>
<feature type="signal peptide" evidence="23">
    <location>
        <begin position="1"/>
        <end position="30"/>
    </location>
</feature>
<dbReference type="GO" id="GO:0004674">
    <property type="term" value="F:protein serine/threonine kinase activity"/>
    <property type="evidence" value="ECO:0007669"/>
    <property type="project" value="UniProtKB-KW"/>
</dbReference>
<evidence type="ECO:0000256" key="19">
    <source>
        <dbReference type="ARBA" id="ARBA00048679"/>
    </source>
</evidence>
<dbReference type="CDD" id="cd00028">
    <property type="entry name" value="B_lectin"/>
    <property type="match status" value="1"/>
</dbReference>
<proteinExistence type="inferred from homology"/>
<dbReference type="GO" id="GO:0005886">
    <property type="term" value="C:plasma membrane"/>
    <property type="evidence" value="ECO:0007669"/>
    <property type="project" value="UniProtKB-SubCell"/>
</dbReference>
<dbReference type="RefSeq" id="XP_010942011.1">
    <property type="nucleotide sequence ID" value="XM_010943709.2"/>
</dbReference>
<dbReference type="InterPro" id="IPR017441">
    <property type="entry name" value="Protein_kinase_ATP_BS"/>
</dbReference>
<keyword evidence="7 22" id="KW-0812">Transmembrane</keyword>
<keyword evidence="15" id="KW-1015">Disulfide bond</keyword>
<evidence type="ECO:0000313" key="27">
    <source>
        <dbReference type="Proteomes" id="UP000504607"/>
    </source>
</evidence>
<keyword evidence="17" id="KW-0325">Glycoprotein</keyword>
<evidence type="ECO:0000313" key="28">
    <source>
        <dbReference type="RefSeq" id="XP_010942011.1"/>
    </source>
</evidence>
<dbReference type="CDD" id="cd14066">
    <property type="entry name" value="STKc_IRAK"/>
    <property type="match status" value="1"/>
</dbReference>
<keyword evidence="13 22" id="KW-1133">Transmembrane helix</keyword>